<dbReference type="CDD" id="cd00637">
    <property type="entry name" value="7tm_classA_rhodopsin-like"/>
    <property type="match status" value="1"/>
</dbReference>
<reference evidence="12" key="2">
    <citation type="submission" date="2023-11" db="UniProtKB">
        <authorList>
            <consortium name="WormBaseParasite"/>
        </authorList>
    </citation>
    <scope>IDENTIFICATION</scope>
</reference>
<feature type="transmembrane region" description="Helical" evidence="9">
    <location>
        <begin position="245"/>
        <end position="266"/>
    </location>
</feature>
<evidence type="ECO:0000256" key="8">
    <source>
        <dbReference type="SAM" id="MobiDB-lite"/>
    </source>
</evidence>
<sequence>MYNYYDNITVNITGTQHNACLQYYLPNLFVAIFGFITLIFGSIGSLLTWIYLFMFRKSSKTVCISATKTTATRTGGTTRTATIKTVTTRTNGPSDNTSGSNAGGSDIQPKQGNLRASTQLLMASLAFVDFVGQNTSCLRYTILALRQYDLRLFYTDIFCRLQLFAEYCCQDASAWYMCILTGERFWLMARPTSAYSMNKREIKPPAFTLMIVTLTIIGKNAVLLASSQDVCSEGYTDKTFFLIDLVYKCIIPFLILVTTSTGNLIIMQRQLIKMHADHMSIGKGLSIVTMSRKNKAKLPPTAAAMWEVVFACRMMVVSSIVFIIGALPVNLFKLANSNFKNVLTARDICSVTDIVYNTINILFWTCVGLRFYLYMFSSPRVRHDMFLIGRMILVRINILEPLRRMSTGSKATQSRSVNNDANRSQGPNKN</sequence>
<accession>A0AA85JW01</accession>
<dbReference type="GO" id="GO:0004930">
    <property type="term" value="F:G protein-coupled receptor activity"/>
    <property type="evidence" value="ECO:0007669"/>
    <property type="project" value="UniProtKB-KW"/>
</dbReference>
<evidence type="ECO:0000256" key="3">
    <source>
        <dbReference type="ARBA" id="ARBA00022989"/>
    </source>
</evidence>
<dbReference type="PANTHER" id="PTHR24243">
    <property type="entry name" value="G-PROTEIN COUPLED RECEPTOR"/>
    <property type="match status" value="1"/>
</dbReference>
<dbReference type="AlphaFoldDB" id="A0AA85JW01"/>
<dbReference type="PANTHER" id="PTHR24243:SF230">
    <property type="entry name" value="G-PROTEIN COUPLED RECEPTORS FAMILY 1 PROFILE DOMAIN-CONTAINING PROTEIN"/>
    <property type="match status" value="1"/>
</dbReference>
<keyword evidence="7" id="KW-0807">Transducer</keyword>
<keyword evidence="11" id="KW-1185">Reference proteome</keyword>
<evidence type="ECO:0000313" key="11">
    <source>
        <dbReference type="Proteomes" id="UP000050795"/>
    </source>
</evidence>
<evidence type="ECO:0000256" key="7">
    <source>
        <dbReference type="ARBA" id="ARBA00023224"/>
    </source>
</evidence>
<evidence type="ECO:0000259" key="10">
    <source>
        <dbReference type="PROSITE" id="PS50262"/>
    </source>
</evidence>
<evidence type="ECO:0000256" key="6">
    <source>
        <dbReference type="ARBA" id="ARBA00023170"/>
    </source>
</evidence>
<feature type="transmembrane region" description="Helical" evidence="9">
    <location>
        <begin position="354"/>
        <end position="373"/>
    </location>
</feature>
<feature type="region of interest" description="Disordered" evidence="8">
    <location>
        <begin position="85"/>
        <end position="108"/>
    </location>
</feature>
<feature type="region of interest" description="Disordered" evidence="8">
    <location>
        <begin position="407"/>
        <end position="430"/>
    </location>
</feature>
<keyword evidence="3 9" id="KW-1133">Transmembrane helix</keyword>
<dbReference type="InterPro" id="IPR017452">
    <property type="entry name" value="GPCR_Rhodpsn_7TM"/>
</dbReference>
<keyword evidence="4" id="KW-0297">G-protein coupled receptor</keyword>
<feature type="transmembrane region" description="Helical" evidence="9">
    <location>
        <begin position="314"/>
        <end position="334"/>
    </location>
</feature>
<protein>
    <recommendedName>
        <fullName evidence="10">G-protein coupled receptors family 1 profile domain-containing protein</fullName>
    </recommendedName>
</protein>
<feature type="compositionally biased region" description="Polar residues" evidence="8">
    <location>
        <begin position="91"/>
        <end position="100"/>
    </location>
</feature>
<evidence type="ECO:0000256" key="2">
    <source>
        <dbReference type="ARBA" id="ARBA00022692"/>
    </source>
</evidence>
<evidence type="ECO:0000256" key="9">
    <source>
        <dbReference type="SAM" id="Phobius"/>
    </source>
</evidence>
<evidence type="ECO:0000313" key="12">
    <source>
        <dbReference type="WBParaSite" id="TREG1_40190.1"/>
    </source>
</evidence>
<keyword evidence="6" id="KW-0675">Receptor</keyword>
<feature type="domain" description="G-protein coupled receptors family 1 profile" evidence="10">
    <location>
        <begin position="100"/>
        <end position="374"/>
    </location>
</feature>
<reference evidence="11" key="1">
    <citation type="submission" date="2022-06" db="EMBL/GenBank/DDBJ databases">
        <authorList>
            <person name="Berger JAMES D."/>
            <person name="Berger JAMES D."/>
        </authorList>
    </citation>
    <scope>NUCLEOTIDE SEQUENCE [LARGE SCALE GENOMIC DNA]</scope>
</reference>
<feature type="transmembrane region" description="Helical" evidence="9">
    <location>
        <begin position="206"/>
        <end position="225"/>
    </location>
</feature>
<organism evidence="11 12">
    <name type="scientific">Trichobilharzia regenti</name>
    <name type="common">Nasal bird schistosome</name>
    <dbReference type="NCBI Taxonomy" id="157069"/>
    <lineage>
        <taxon>Eukaryota</taxon>
        <taxon>Metazoa</taxon>
        <taxon>Spiralia</taxon>
        <taxon>Lophotrochozoa</taxon>
        <taxon>Platyhelminthes</taxon>
        <taxon>Trematoda</taxon>
        <taxon>Digenea</taxon>
        <taxon>Strigeidida</taxon>
        <taxon>Schistosomatoidea</taxon>
        <taxon>Schistosomatidae</taxon>
        <taxon>Trichobilharzia</taxon>
    </lineage>
</organism>
<dbReference type="SUPFAM" id="SSF81321">
    <property type="entry name" value="Family A G protein-coupled receptor-like"/>
    <property type="match status" value="1"/>
</dbReference>
<dbReference type="Gene3D" id="1.20.1070.10">
    <property type="entry name" value="Rhodopsin 7-helix transmembrane proteins"/>
    <property type="match status" value="1"/>
</dbReference>
<dbReference type="Pfam" id="PF00001">
    <property type="entry name" value="7tm_1"/>
    <property type="match status" value="1"/>
</dbReference>
<evidence type="ECO:0000256" key="1">
    <source>
        <dbReference type="ARBA" id="ARBA00004141"/>
    </source>
</evidence>
<feature type="transmembrane region" description="Helical" evidence="9">
    <location>
        <begin position="28"/>
        <end position="52"/>
    </location>
</feature>
<evidence type="ECO:0000256" key="5">
    <source>
        <dbReference type="ARBA" id="ARBA00023136"/>
    </source>
</evidence>
<proteinExistence type="predicted"/>
<dbReference type="Proteomes" id="UP000050795">
    <property type="component" value="Unassembled WGS sequence"/>
</dbReference>
<dbReference type="GO" id="GO:0005886">
    <property type="term" value="C:plasma membrane"/>
    <property type="evidence" value="ECO:0007669"/>
    <property type="project" value="TreeGrafter"/>
</dbReference>
<evidence type="ECO:0000256" key="4">
    <source>
        <dbReference type="ARBA" id="ARBA00023040"/>
    </source>
</evidence>
<dbReference type="InterPro" id="IPR000276">
    <property type="entry name" value="GPCR_Rhodpsn"/>
</dbReference>
<dbReference type="WBParaSite" id="TREG1_40190.1">
    <property type="protein sequence ID" value="TREG1_40190.1"/>
    <property type="gene ID" value="TREG1_40190"/>
</dbReference>
<name>A0AA85JW01_TRIRE</name>
<keyword evidence="5 9" id="KW-0472">Membrane</keyword>
<dbReference type="PROSITE" id="PS50262">
    <property type="entry name" value="G_PROTEIN_RECEP_F1_2"/>
    <property type="match status" value="1"/>
</dbReference>
<keyword evidence="2 9" id="KW-0812">Transmembrane</keyword>
<comment type="subcellular location">
    <subcellularLocation>
        <location evidence="1">Membrane</location>
        <topology evidence="1">Multi-pass membrane protein</topology>
    </subcellularLocation>
</comment>